<proteinExistence type="predicted"/>
<dbReference type="Proteomes" id="UP000321225">
    <property type="component" value="Unassembled WGS sequence"/>
</dbReference>
<reference evidence="1 2" key="1">
    <citation type="submission" date="2019-07" db="EMBL/GenBank/DDBJ databases">
        <title>Whole genome shotgun sequence of Microbacterium aerolatum NBRC 103071.</title>
        <authorList>
            <person name="Hosoyama A."/>
            <person name="Uohara A."/>
            <person name="Ohji S."/>
            <person name="Ichikawa N."/>
        </authorList>
    </citation>
    <scope>NUCLEOTIDE SEQUENCE [LARGE SCALE GENOMIC DNA]</scope>
    <source>
        <strain evidence="1 2">NBRC 103071</strain>
    </source>
</reference>
<evidence type="ECO:0000313" key="2">
    <source>
        <dbReference type="Proteomes" id="UP000321225"/>
    </source>
</evidence>
<sequence length="1040" mass="112966">MESTGSALSKGATGRGKGAFVADWKHLSLASTLYAPASVTTPAPVIGKLEELPFTSLSWENFERLQLRMMRDVEGLREAQLYGDRGQAQLGLDIVALAPDGAGVALQSKNYKRFGKSQLTAAVKKFLTTERPFTVQRLILGVACAVKSTGAVEELAVQRKELRPVVLDLWDAQELSALLRKRPEIVIEYFGMPTAEAFCHKFKIDVTQVPTADAAAVREAIARTPEVSTGAQEFFDKAAETTDPEQALALIEKGQAALHNAGFKPHAASHEKERVRLLALNGRAEEASRHTLDEFWSALEQGLATTAQITQSRLAELTTQAEIAPTVDACRKVAECAINLYMNPLGYLPDVKELRLGEPEDQVRLALLAGETAIANDRSDWLSSAVPTLAELSRLPGLDQMRRTRLRLIIAESTQDWAELLTDARKITHGYSVSGLIAARHARSLARYEKFKEADLAWDEASGFASLASQWGEASTWIFSRRAFRSRWNPFTSNELLPLQTAVREMGISKPIVPTAHDAYVDALSGLNEGSLRSAAISAQRALRDAVATSDLVEEERARRVLASIMIESDEPTLAAHHLAQIGATKRIDSLGKSLPLQFLDITENLDAPNYWTVGATYRLIASQADLVPDTLVDFIAEHIIAELAAAEEGTRPDLRSFATSRYNNAIKALAGIAGRIAHAPATAALAHFEQQPEVQENHYRFHDDDEALAVAKIALRHPDLAPRAIAHLVPLLGRAQGARSETAHDAIAKNEALARDGLTTLAAAGNHWAQETLALADPTDIDPAVAADALARLTTPLTHLTGVYSVGTNAIGDSLLIRHLPSDSINAAVAELLIRADDPHLASSDRADYLNAAGNLTRHLNEAHHASHFETAMRLATSPTPSKYDELNSQHTHKLGGFRMNGMPQGSRGQALALAASLAGNDDQRKEVRRVVYALLGEQADYWPTIALQRLGDAVNDDLAFLSMQGWAIRSLVALKWVEHGEPEHLGIRLARDSDVRVRRTLARELAGQADGAHADVRAVLADDPAYSVRTALSDTEAP</sequence>
<evidence type="ECO:0000313" key="1">
    <source>
        <dbReference type="EMBL" id="GEK87489.1"/>
    </source>
</evidence>
<dbReference type="InterPro" id="IPR016024">
    <property type="entry name" value="ARM-type_fold"/>
</dbReference>
<gene>
    <name evidence="1" type="ORF">MAE01_26650</name>
</gene>
<keyword evidence="2" id="KW-1185">Reference proteome</keyword>
<organism evidence="1 2">
    <name type="scientific">Microbacterium aerolatum</name>
    <dbReference type="NCBI Taxonomy" id="153731"/>
    <lineage>
        <taxon>Bacteria</taxon>
        <taxon>Bacillati</taxon>
        <taxon>Actinomycetota</taxon>
        <taxon>Actinomycetes</taxon>
        <taxon>Micrococcales</taxon>
        <taxon>Microbacteriaceae</taxon>
        <taxon>Microbacterium</taxon>
    </lineage>
</organism>
<dbReference type="EMBL" id="BJUW01000014">
    <property type="protein sequence ID" value="GEK87489.1"/>
    <property type="molecule type" value="Genomic_DNA"/>
</dbReference>
<dbReference type="SUPFAM" id="SSF48371">
    <property type="entry name" value="ARM repeat"/>
    <property type="match status" value="1"/>
</dbReference>
<name>A0A511AH79_9MICO</name>
<dbReference type="AlphaFoldDB" id="A0A511AH79"/>
<accession>A0A511AH79</accession>
<comment type="caution">
    <text evidence="1">The sequence shown here is derived from an EMBL/GenBank/DDBJ whole genome shotgun (WGS) entry which is preliminary data.</text>
</comment>
<evidence type="ECO:0008006" key="3">
    <source>
        <dbReference type="Google" id="ProtNLM"/>
    </source>
</evidence>
<protein>
    <recommendedName>
        <fullName evidence="3">Restriction endonuclease type IV Mrr domain-containing protein</fullName>
    </recommendedName>
</protein>